<dbReference type="EMBL" id="CAXLJM020000135">
    <property type="protein sequence ID" value="CAL8140312.1"/>
    <property type="molecule type" value="Genomic_DNA"/>
</dbReference>
<feature type="compositionally biased region" description="Low complexity" evidence="2">
    <location>
        <begin position="652"/>
        <end position="668"/>
    </location>
</feature>
<proteinExistence type="predicted"/>
<organism evidence="3 4">
    <name type="scientific">Orchesella dallaii</name>
    <dbReference type="NCBI Taxonomy" id="48710"/>
    <lineage>
        <taxon>Eukaryota</taxon>
        <taxon>Metazoa</taxon>
        <taxon>Ecdysozoa</taxon>
        <taxon>Arthropoda</taxon>
        <taxon>Hexapoda</taxon>
        <taxon>Collembola</taxon>
        <taxon>Entomobryomorpha</taxon>
        <taxon>Entomobryoidea</taxon>
        <taxon>Orchesellidae</taxon>
        <taxon>Orchesellinae</taxon>
        <taxon>Orchesella</taxon>
    </lineage>
</organism>
<sequence length="704" mass="80932">MSGENGNKYPCNRRRQNLSPEFKLDQVLPDTRKRGTRQESECTPVCSTPNISETKQNTFPSYSPVRQIPNLIDFEESFRIRRASLPRNAAAGAEALQNLLVPNLELELDDNSILVTDDFKPKIKSTVKRLKSFFSFSTSATNADKTPNPELEQQTEVSHNKNLQGAGIKGIRRLDSAKVEQAESNSCSEGELFLEASSGDSEIISRNIGREIFKSNRTEKSRSIIDEWLNQTKESLKDISTIQFDKHHEPLNDNSTPVEEENSSSNLSELDTNAYANLIESDPINLNWDAVDSVRRNIKAERLAKRAIAEINEFWENSDFSFIEIFTSLELNREDSDMDSLMPKYTEKKLTTSAVKLFFNSFNKWANMKGLTEAQKKCTLPLAFTEREATMWFQVMEDSLSNAGLTTEEIQDAFLEDAPMHDDMPSNAYEVLSIKPESGETASSYLLRIKHLLKENFQKLTEEIVVDMLMNNLPRHISDWIDLRGRPITYERLKKSVKEFEKRNDSTAGPSTSRSRSHYPSIKAEQSINITQATEKDVQNDVISILSRKLAEMRSENEQIVQNLKKEIRTEVLNIQGQGQKSAEIRQRPDHARKDQVITCRYCKKPDHHVSECPKLKGRYNSQGRGNYGRVFNNSQMQHQHWPQQMWQQAMQPQQQQRYQQAPNFQPQNAEQQHASWNQVPVLQYQNQPMITFPTENQNINRKN</sequence>
<gene>
    <name evidence="3" type="ORF">ODALV1_LOCUS28236</name>
</gene>
<evidence type="ECO:0000313" key="3">
    <source>
        <dbReference type="EMBL" id="CAL8140312.1"/>
    </source>
</evidence>
<name>A0ABP1S0N5_9HEXA</name>
<keyword evidence="1" id="KW-0175">Coiled coil</keyword>
<reference evidence="3 4" key="1">
    <citation type="submission" date="2024-08" db="EMBL/GenBank/DDBJ databases">
        <authorList>
            <person name="Cucini C."/>
            <person name="Frati F."/>
        </authorList>
    </citation>
    <scope>NUCLEOTIDE SEQUENCE [LARGE SCALE GENOMIC DNA]</scope>
</reference>
<evidence type="ECO:0000256" key="2">
    <source>
        <dbReference type="SAM" id="MobiDB-lite"/>
    </source>
</evidence>
<evidence type="ECO:0008006" key="5">
    <source>
        <dbReference type="Google" id="ProtNLM"/>
    </source>
</evidence>
<dbReference type="Gene3D" id="4.10.60.10">
    <property type="entry name" value="Zinc finger, CCHC-type"/>
    <property type="match status" value="1"/>
</dbReference>
<keyword evidence="4" id="KW-1185">Reference proteome</keyword>
<feature type="region of interest" description="Disordered" evidence="2">
    <location>
        <begin position="1"/>
        <end position="22"/>
    </location>
</feature>
<feature type="region of interest" description="Disordered" evidence="2">
    <location>
        <begin position="652"/>
        <end position="674"/>
    </location>
</feature>
<feature type="region of interest" description="Disordered" evidence="2">
    <location>
        <begin position="246"/>
        <end position="267"/>
    </location>
</feature>
<feature type="region of interest" description="Disordered" evidence="2">
    <location>
        <begin position="500"/>
        <end position="521"/>
    </location>
</feature>
<comment type="caution">
    <text evidence="3">The sequence shown here is derived from an EMBL/GenBank/DDBJ whole genome shotgun (WGS) entry which is preliminary data.</text>
</comment>
<evidence type="ECO:0000256" key="1">
    <source>
        <dbReference type="SAM" id="Coils"/>
    </source>
</evidence>
<accession>A0ABP1S0N5</accession>
<evidence type="ECO:0000313" key="4">
    <source>
        <dbReference type="Proteomes" id="UP001642540"/>
    </source>
</evidence>
<feature type="coiled-coil region" evidence="1">
    <location>
        <begin position="543"/>
        <end position="570"/>
    </location>
</feature>
<dbReference type="Proteomes" id="UP001642540">
    <property type="component" value="Unassembled WGS sequence"/>
</dbReference>
<dbReference type="InterPro" id="IPR036875">
    <property type="entry name" value="Znf_CCHC_sf"/>
</dbReference>
<dbReference type="SUPFAM" id="SSF57756">
    <property type="entry name" value="Retrovirus zinc finger-like domains"/>
    <property type="match status" value="1"/>
</dbReference>
<protein>
    <recommendedName>
        <fullName evidence="5">CCHC-type domain-containing protein</fullName>
    </recommendedName>
</protein>